<proteinExistence type="predicted"/>
<accession>A0AA38P1R2</accession>
<dbReference type="Proteomes" id="UP001163846">
    <property type="component" value="Unassembled WGS sequence"/>
</dbReference>
<dbReference type="AlphaFoldDB" id="A0AA38P1R2"/>
<keyword evidence="3" id="KW-1185">Reference proteome</keyword>
<protein>
    <submittedName>
        <fullName evidence="2">Uncharacterized protein</fullName>
    </submittedName>
</protein>
<sequence length="613" mass="69746">MDQTKREIVLTGNVRSDIVLLSSALRGHQMGLSFSRDKKNPKLAVLTCVSAILTIDNVQSPRTSNVHAVSARIDVDNLECLVCAENTDQLEDSVVSPMEAPEAGRLEEVREVANSDRGAKLLDSWAQDIDGDLVKREYTLQEHIRDVFQILTYIGSHSWQNTNFTFALLIHRRASRKVGWRIREFLTRWGKSPFLIIQDAIRNTTVKASSEFTINFIPTDLEVLNQCKFPFFEDDLERTQSTQRSRNVHVDSENIKAWIGGFINIFDLLQSSFPPPKKRPGPIPTDEQVIVGVFLIRCLQRLKSVVKFILEIPGVVDALDRCENEEAERRSNRYQAQDASVLKNFQFPKNKAFVPRDPQRVPLENESDENQEKEHDDDDNDDASFFVPEPELSVQETNHFLQSLGTITAWLVSVTSLSKHACHLFGKEMKVDIFSCPKVPKTEYGIGLKYKLNNIFPDLGLLTDQKQFTKIVEYCCSAKIHAESALMAWAHGNCSESQKLLGTDIAIAVSKKCCYMCWKLQEKLNGRGEIRFDLPGTHNIIFPWIPPREVPEQILVELRDDLIAIAEKISRSHSRQSSGVSADDDDDDDDVQHANWDVYRDVLKEYRKSSVIQ</sequence>
<comment type="caution">
    <text evidence="2">The sequence shown here is derived from an EMBL/GenBank/DDBJ whole genome shotgun (WGS) entry which is preliminary data.</text>
</comment>
<dbReference type="InterPro" id="IPR027796">
    <property type="entry name" value="OTT_1508_deam-like"/>
</dbReference>
<evidence type="ECO:0000313" key="2">
    <source>
        <dbReference type="EMBL" id="KAJ3834546.1"/>
    </source>
</evidence>
<evidence type="ECO:0000256" key="1">
    <source>
        <dbReference type="SAM" id="MobiDB-lite"/>
    </source>
</evidence>
<evidence type="ECO:0000313" key="3">
    <source>
        <dbReference type="Proteomes" id="UP001163846"/>
    </source>
</evidence>
<name>A0AA38P1R2_9AGAR</name>
<gene>
    <name evidence="2" type="ORF">F5878DRAFT_664675</name>
</gene>
<dbReference type="Pfam" id="PF14441">
    <property type="entry name" value="OTT_1508_deam"/>
    <property type="match status" value="1"/>
</dbReference>
<dbReference type="EMBL" id="MU806517">
    <property type="protein sequence ID" value="KAJ3834546.1"/>
    <property type="molecule type" value="Genomic_DNA"/>
</dbReference>
<organism evidence="2 3">
    <name type="scientific">Lentinula raphanica</name>
    <dbReference type="NCBI Taxonomy" id="153919"/>
    <lineage>
        <taxon>Eukaryota</taxon>
        <taxon>Fungi</taxon>
        <taxon>Dikarya</taxon>
        <taxon>Basidiomycota</taxon>
        <taxon>Agaricomycotina</taxon>
        <taxon>Agaricomycetes</taxon>
        <taxon>Agaricomycetidae</taxon>
        <taxon>Agaricales</taxon>
        <taxon>Marasmiineae</taxon>
        <taxon>Omphalotaceae</taxon>
        <taxon>Lentinula</taxon>
    </lineage>
</organism>
<reference evidence="2" key="1">
    <citation type="submission" date="2022-08" db="EMBL/GenBank/DDBJ databases">
        <authorList>
            <consortium name="DOE Joint Genome Institute"/>
            <person name="Min B."/>
            <person name="Riley R."/>
            <person name="Sierra-Patev S."/>
            <person name="Naranjo-Ortiz M."/>
            <person name="Looney B."/>
            <person name="Konkel Z."/>
            <person name="Slot J.C."/>
            <person name="Sakamoto Y."/>
            <person name="Steenwyk J.L."/>
            <person name="Rokas A."/>
            <person name="Carro J."/>
            <person name="Camarero S."/>
            <person name="Ferreira P."/>
            <person name="Molpeceres G."/>
            <person name="Ruiz-Duenas F.J."/>
            <person name="Serrano A."/>
            <person name="Henrissat B."/>
            <person name="Drula E."/>
            <person name="Hughes K.W."/>
            <person name="Mata J.L."/>
            <person name="Ishikawa N.K."/>
            <person name="Vargas-Isla R."/>
            <person name="Ushijima S."/>
            <person name="Smith C.A."/>
            <person name="Ahrendt S."/>
            <person name="Andreopoulos W."/>
            <person name="He G."/>
            <person name="Labutti K."/>
            <person name="Lipzen A."/>
            <person name="Ng V."/>
            <person name="Sandor L."/>
            <person name="Barry K."/>
            <person name="Martinez A.T."/>
            <person name="Xiao Y."/>
            <person name="Gibbons J.G."/>
            <person name="Terashima K."/>
            <person name="Hibbett D.S."/>
            <person name="Grigoriev I.V."/>
        </authorList>
    </citation>
    <scope>NUCLEOTIDE SEQUENCE</scope>
    <source>
        <strain evidence="2">TFB9207</strain>
    </source>
</reference>
<feature type="compositionally biased region" description="Acidic residues" evidence="1">
    <location>
        <begin position="365"/>
        <end position="382"/>
    </location>
</feature>
<feature type="region of interest" description="Disordered" evidence="1">
    <location>
        <begin position="352"/>
        <end position="386"/>
    </location>
</feature>